<dbReference type="Proteomes" id="UP000000305">
    <property type="component" value="Unassembled WGS sequence"/>
</dbReference>
<dbReference type="EMBL" id="GL734766">
    <property type="protein sequence ID" value="EFX61326.1"/>
    <property type="molecule type" value="Genomic_DNA"/>
</dbReference>
<feature type="domain" description="DUF5010" evidence="1">
    <location>
        <begin position="3"/>
        <end position="178"/>
    </location>
</feature>
<dbReference type="KEGG" id="dpx:DAPPUDRAFT_122256"/>
<proteinExistence type="predicted"/>
<reference evidence="2 3" key="1">
    <citation type="journal article" date="2011" name="Science">
        <title>The ecoresponsive genome of Daphnia pulex.</title>
        <authorList>
            <person name="Colbourne J.K."/>
            <person name="Pfrender M.E."/>
            <person name="Gilbert D."/>
            <person name="Thomas W.K."/>
            <person name="Tucker A."/>
            <person name="Oakley T.H."/>
            <person name="Tokishita S."/>
            <person name="Aerts A."/>
            <person name="Arnold G.J."/>
            <person name="Basu M.K."/>
            <person name="Bauer D.J."/>
            <person name="Caceres C.E."/>
            <person name="Carmel L."/>
            <person name="Casola C."/>
            <person name="Choi J.H."/>
            <person name="Detter J.C."/>
            <person name="Dong Q."/>
            <person name="Dusheyko S."/>
            <person name="Eads B.D."/>
            <person name="Frohlich T."/>
            <person name="Geiler-Samerotte K.A."/>
            <person name="Gerlach D."/>
            <person name="Hatcher P."/>
            <person name="Jogdeo S."/>
            <person name="Krijgsveld J."/>
            <person name="Kriventseva E.V."/>
            <person name="Kultz D."/>
            <person name="Laforsch C."/>
            <person name="Lindquist E."/>
            <person name="Lopez J."/>
            <person name="Manak J.R."/>
            <person name="Muller J."/>
            <person name="Pangilinan J."/>
            <person name="Patwardhan R.P."/>
            <person name="Pitluck S."/>
            <person name="Pritham E.J."/>
            <person name="Rechtsteiner A."/>
            <person name="Rho M."/>
            <person name="Rogozin I.B."/>
            <person name="Sakarya O."/>
            <person name="Salamov A."/>
            <person name="Schaack S."/>
            <person name="Shapiro H."/>
            <person name="Shiga Y."/>
            <person name="Skalitzky C."/>
            <person name="Smith Z."/>
            <person name="Souvorov A."/>
            <person name="Sung W."/>
            <person name="Tang Z."/>
            <person name="Tsuchiya D."/>
            <person name="Tu H."/>
            <person name="Vos H."/>
            <person name="Wang M."/>
            <person name="Wolf Y.I."/>
            <person name="Yamagata H."/>
            <person name="Yamada T."/>
            <person name="Ye Y."/>
            <person name="Shaw J.R."/>
            <person name="Andrews J."/>
            <person name="Crease T.J."/>
            <person name="Tang H."/>
            <person name="Lucas S.M."/>
            <person name="Robertson H.M."/>
            <person name="Bork P."/>
            <person name="Koonin E.V."/>
            <person name="Zdobnov E.M."/>
            <person name="Grigoriev I.V."/>
            <person name="Lynch M."/>
            <person name="Boore J.L."/>
        </authorList>
    </citation>
    <scope>NUCLEOTIDE SEQUENCE [LARGE SCALE GENOMIC DNA]</scope>
</reference>
<dbReference type="InParanoid" id="E9I3V4"/>
<protein>
    <recommendedName>
        <fullName evidence="1">DUF5010 domain-containing protein</fullName>
    </recommendedName>
</protein>
<evidence type="ECO:0000313" key="2">
    <source>
        <dbReference type="EMBL" id="EFX61326.1"/>
    </source>
</evidence>
<dbReference type="InterPro" id="IPR032178">
    <property type="entry name" value="DUF5010"/>
</dbReference>
<gene>
    <name evidence="2" type="ORF">DAPPUDRAFT_122256</name>
</gene>
<sequence length="222" mass="25238">MCPYKLRMMVDAVKRSAADNAVRFAAFLDTGATFMLRRHFTRGGPERLDDVQINRSDPNTRFDMSDQPDSSGRPALWYFWDAAIQPWFDTIPRHLWLTVENQGIHKPMIIFWEISPRFTNQRGNAANLLISMKELFKTRYGIEPFFVVSSSWIATDPTLVEHKGLVGGVHDCDIAMEWSSMDKRGNTRRIVLIDGVGRALLGGHRSRLQLRTGLPSSITTAV</sequence>
<evidence type="ECO:0000259" key="1">
    <source>
        <dbReference type="Pfam" id="PF16402"/>
    </source>
</evidence>
<name>E9I3V4_DAPPU</name>
<organism evidence="2 3">
    <name type="scientific">Daphnia pulex</name>
    <name type="common">Water flea</name>
    <dbReference type="NCBI Taxonomy" id="6669"/>
    <lineage>
        <taxon>Eukaryota</taxon>
        <taxon>Metazoa</taxon>
        <taxon>Ecdysozoa</taxon>
        <taxon>Arthropoda</taxon>
        <taxon>Crustacea</taxon>
        <taxon>Branchiopoda</taxon>
        <taxon>Diplostraca</taxon>
        <taxon>Cladocera</taxon>
        <taxon>Anomopoda</taxon>
        <taxon>Daphniidae</taxon>
        <taxon>Daphnia</taxon>
    </lineage>
</organism>
<dbReference type="AlphaFoldDB" id="E9I3V4"/>
<dbReference type="HOGENOM" id="CLU_1246492_0_0_1"/>
<accession>E9I3V4</accession>
<dbReference type="Pfam" id="PF16402">
    <property type="entry name" value="DUF5010"/>
    <property type="match status" value="1"/>
</dbReference>
<evidence type="ECO:0000313" key="3">
    <source>
        <dbReference type="Proteomes" id="UP000000305"/>
    </source>
</evidence>
<keyword evidence="3" id="KW-1185">Reference proteome</keyword>